<name>A0AB39UIZ1_9BIFI</name>
<dbReference type="PANTHER" id="PTHR30055:SF234">
    <property type="entry name" value="HTH-TYPE TRANSCRIPTIONAL REGULATOR BETI"/>
    <property type="match status" value="1"/>
</dbReference>
<dbReference type="EMBL" id="CP129675">
    <property type="protein sequence ID" value="XDS46254.1"/>
    <property type="molecule type" value="Genomic_DNA"/>
</dbReference>
<evidence type="ECO:0000256" key="1">
    <source>
        <dbReference type="ARBA" id="ARBA00023015"/>
    </source>
</evidence>
<gene>
    <name evidence="7" type="ORF">QN216_01460</name>
    <name evidence="6" type="ORF">QN217_08995</name>
</gene>
<evidence type="ECO:0000256" key="2">
    <source>
        <dbReference type="ARBA" id="ARBA00023125"/>
    </source>
</evidence>
<dbReference type="SUPFAM" id="SSF46689">
    <property type="entry name" value="Homeodomain-like"/>
    <property type="match status" value="1"/>
</dbReference>
<keyword evidence="2 4" id="KW-0238">DNA-binding</keyword>
<protein>
    <submittedName>
        <fullName evidence="7">TetR/AcrR family transcriptional regulator</fullName>
    </submittedName>
</protein>
<dbReference type="InterPro" id="IPR001647">
    <property type="entry name" value="HTH_TetR"/>
</dbReference>
<evidence type="ECO:0000313" key="6">
    <source>
        <dbReference type="EMBL" id="XDS46254.1"/>
    </source>
</evidence>
<dbReference type="RefSeq" id="WP_369342811.1">
    <property type="nucleotide sequence ID" value="NZ_CP129675.1"/>
</dbReference>
<dbReference type="GO" id="GO:0000976">
    <property type="term" value="F:transcription cis-regulatory region binding"/>
    <property type="evidence" value="ECO:0007669"/>
    <property type="project" value="TreeGrafter"/>
</dbReference>
<dbReference type="PANTHER" id="PTHR30055">
    <property type="entry name" value="HTH-TYPE TRANSCRIPTIONAL REGULATOR RUTR"/>
    <property type="match status" value="1"/>
</dbReference>
<dbReference type="EMBL" id="CP129682">
    <property type="protein sequence ID" value="XDS48966.1"/>
    <property type="molecule type" value="Genomic_DNA"/>
</dbReference>
<dbReference type="SUPFAM" id="SSF48498">
    <property type="entry name" value="Tetracyclin repressor-like, C-terminal domain"/>
    <property type="match status" value="1"/>
</dbReference>
<keyword evidence="3" id="KW-0804">Transcription</keyword>
<dbReference type="PRINTS" id="PR00455">
    <property type="entry name" value="HTHTETR"/>
</dbReference>
<dbReference type="PROSITE" id="PS50977">
    <property type="entry name" value="HTH_TETR_2"/>
    <property type="match status" value="1"/>
</dbReference>
<evidence type="ECO:0000313" key="7">
    <source>
        <dbReference type="EMBL" id="XDS48966.1"/>
    </source>
</evidence>
<evidence type="ECO:0000256" key="4">
    <source>
        <dbReference type="PROSITE-ProRule" id="PRU00335"/>
    </source>
</evidence>
<dbReference type="InterPro" id="IPR036271">
    <property type="entry name" value="Tet_transcr_reg_TetR-rel_C_sf"/>
</dbReference>
<sequence length="218" mass="24096">MNTRNKRAVQHRPETLAKREEILKVAALMFGEKGTSNTTLQDIAGQVGMTHAGVLHYFGSKKGLLLEVLKYRDNQDVADLEGKRMPGGLDAFRHLIKTAEENMKRPGIVQTYLILSSESVTEGNLGKDYFFSRYSCLRAELSEALGKVLVGEQGSLSDSDRTAIEDAVAGILAAMDGLQLQWLLDPEHVNLARASRFIIETAVSAVIDPHENCLDRNR</sequence>
<dbReference type="AlphaFoldDB" id="A0AB39UIZ1"/>
<evidence type="ECO:0000259" key="5">
    <source>
        <dbReference type="PROSITE" id="PS50977"/>
    </source>
</evidence>
<proteinExistence type="predicted"/>
<dbReference type="GO" id="GO:0003700">
    <property type="term" value="F:DNA-binding transcription factor activity"/>
    <property type="evidence" value="ECO:0007669"/>
    <property type="project" value="TreeGrafter"/>
</dbReference>
<reference evidence="7" key="1">
    <citation type="submission" date="2023-07" db="EMBL/GenBank/DDBJ databases">
        <title>Bifidobacterium aquikefiriaerophilum sp. nov. and Bifidobacterium eccum sp. nov., isolated from water kefir.</title>
        <authorList>
            <person name="Breselge S."/>
            <person name="Bellassi P."/>
            <person name="Barcenilla C."/>
            <person name="Alvarez-Ordonez A."/>
            <person name="Morelli L."/>
            <person name="Cotter P.D."/>
        </authorList>
    </citation>
    <scope>NUCLEOTIDE SEQUENCE</scope>
    <source>
        <strain evidence="7">WK013_4_14</strain>
        <strain evidence="6">WK048_4_13</strain>
    </source>
</reference>
<feature type="DNA-binding region" description="H-T-H motif" evidence="4">
    <location>
        <begin position="39"/>
        <end position="58"/>
    </location>
</feature>
<dbReference type="Pfam" id="PF00440">
    <property type="entry name" value="TetR_N"/>
    <property type="match status" value="1"/>
</dbReference>
<feature type="domain" description="HTH tetR-type" evidence="5">
    <location>
        <begin position="16"/>
        <end position="76"/>
    </location>
</feature>
<keyword evidence="1" id="KW-0805">Transcription regulation</keyword>
<dbReference type="InterPro" id="IPR009057">
    <property type="entry name" value="Homeodomain-like_sf"/>
</dbReference>
<dbReference type="InterPro" id="IPR050109">
    <property type="entry name" value="HTH-type_TetR-like_transc_reg"/>
</dbReference>
<accession>A0AB39UIZ1</accession>
<dbReference type="Gene3D" id="1.10.357.10">
    <property type="entry name" value="Tetracycline Repressor, domain 2"/>
    <property type="match status" value="1"/>
</dbReference>
<evidence type="ECO:0000256" key="3">
    <source>
        <dbReference type="ARBA" id="ARBA00023163"/>
    </source>
</evidence>
<organism evidence="7">
    <name type="scientific">Bifidobacterium fermentum</name>
    <dbReference type="NCBI Taxonomy" id="3059035"/>
    <lineage>
        <taxon>Bacteria</taxon>
        <taxon>Bacillati</taxon>
        <taxon>Actinomycetota</taxon>
        <taxon>Actinomycetes</taxon>
        <taxon>Bifidobacteriales</taxon>
        <taxon>Bifidobacteriaceae</taxon>
        <taxon>Bifidobacterium</taxon>
    </lineage>
</organism>